<evidence type="ECO:0000313" key="2">
    <source>
        <dbReference type="EMBL" id="AVH61841.1"/>
    </source>
</evidence>
<evidence type="ECO:0000313" key="3">
    <source>
        <dbReference type="Proteomes" id="UP000238413"/>
    </source>
</evidence>
<keyword evidence="3" id="KW-1185">Reference proteome</keyword>
<dbReference type="RefSeq" id="WP_099505609.1">
    <property type="nucleotide sequence ID" value="NZ_CP026654.1"/>
</dbReference>
<accession>A0ABM6T3Z0</accession>
<name>A0ABM6T3Z0_9ACTN</name>
<keyword evidence="2" id="KW-0614">Plasmid</keyword>
<protein>
    <submittedName>
        <fullName evidence="2">Uncharacterized protein</fullName>
    </submittedName>
</protein>
<organism evidence="2 3">
    <name type="scientific">Streptomyces dengpaensis</name>
    <dbReference type="NCBI Taxonomy" id="2049881"/>
    <lineage>
        <taxon>Bacteria</taxon>
        <taxon>Bacillati</taxon>
        <taxon>Actinomycetota</taxon>
        <taxon>Actinomycetes</taxon>
        <taxon>Kitasatosporales</taxon>
        <taxon>Streptomycetaceae</taxon>
        <taxon>Streptomyces</taxon>
    </lineage>
</organism>
<dbReference type="Proteomes" id="UP000238413">
    <property type="component" value="Plasmid unnamed2"/>
</dbReference>
<dbReference type="EMBL" id="CP026654">
    <property type="protein sequence ID" value="AVH61841.1"/>
    <property type="molecule type" value="Genomic_DNA"/>
</dbReference>
<geneLocation type="plasmid" evidence="2 3">
    <name>unnamed2</name>
</geneLocation>
<reference evidence="2 3" key="1">
    <citation type="submission" date="2018-02" db="EMBL/GenBank/DDBJ databases">
        <title>Complete genome sequence of Streptomyces dengpaensis, the producer of angucyclines.</title>
        <authorList>
            <person name="Yumei L."/>
        </authorList>
    </citation>
    <scope>NUCLEOTIDE SEQUENCE [LARGE SCALE GENOMIC DNA]</scope>
    <source>
        <strain evidence="2 3">XZHG99</strain>
        <plasmid evidence="2 3">unnamed2</plasmid>
    </source>
</reference>
<feature type="region of interest" description="Disordered" evidence="1">
    <location>
        <begin position="50"/>
        <end position="70"/>
    </location>
</feature>
<evidence type="ECO:0000256" key="1">
    <source>
        <dbReference type="SAM" id="MobiDB-lite"/>
    </source>
</evidence>
<proteinExistence type="predicted"/>
<sequence>MPQNTQTPKPVYGWFIPAQTAAPAKPKLSLLKRLALAAAAVLAIVLGSHTSADGQPASPSPSPSATTTGR</sequence>
<gene>
    <name evidence="2" type="ORF">C4B68_40755</name>
</gene>